<reference evidence="1 2" key="1">
    <citation type="submission" date="2017-04" db="EMBL/GenBank/DDBJ databases">
        <authorList>
            <person name="Afonso C.L."/>
            <person name="Miller P.J."/>
            <person name="Scott M.A."/>
            <person name="Spackman E."/>
            <person name="Goraichik I."/>
            <person name="Dimitrov K.M."/>
            <person name="Suarez D.L."/>
            <person name="Swayne D.E."/>
        </authorList>
    </citation>
    <scope>NUCLEOTIDE SEQUENCE [LARGE SCALE GENOMIC DNA]</scope>
    <source>
        <strain evidence="1 2">DSM 43828</strain>
    </source>
</reference>
<dbReference type="RefSeq" id="WP_160096232.1">
    <property type="nucleotide sequence ID" value="NZ_FWXV01000001.1"/>
</dbReference>
<keyword evidence="2" id="KW-1185">Reference proteome</keyword>
<dbReference type="EMBL" id="FWXV01000001">
    <property type="protein sequence ID" value="SMC50278.1"/>
    <property type="molecule type" value="Genomic_DNA"/>
</dbReference>
<dbReference type="OrthoDB" id="4485313at2"/>
<gene>
    <name evidence="1" type="ORF">SAMN05661093_00244</name>
</gene>
<dbReference type="Pfam" id="PF20062">
    <property type="entry name" value="DUF6461"/>
    <property type="match status" value="1"/>
</dbReference>
<proteinExistence type="predicted"/>
<protein>
    <submittedName>
        <fullName evidence="1">Uncharacterized protein</fullName>
    </submittedName>
</protein>
<organism evidence="1 2">
    <name type="scientific">Kibdelosporangium aridum</name>
    <dbReference type="NCBI Taxonomy" id="2030"/>
    <lineage>
        <taxon>Bacteria</taxon>
        <taxon>Bacillati</taxon>
        <taxon>Actinomycetota</taxon>
        <taxon>Actinomycetes</taxon>
        <taxon>Pseudonocardiales</taxon>
        <taxon>Pseudonocardiaceae</taxon>
        <taxon>Kibdelosporangium</taxon>
    </lineage>
</organism>
<sequence>MGIKEFEPLVTAVLPDIVPLVPQEPAARLGRWEPKGYSERGTKVQSALEEIGDVLSERLLGALELTVDRLSVDIPDDLVALERPTVTRFGIVSMGGEQTATKQAVAIVEQVHPGATDLVVELVQALLDKAAVPGAAGDEKEIAAQHGASHFALAVVVSTAVLRSLGTAVAAETPAIIGAALGATAIVIPTVPKPAGYAAAVLAKRRAEYLLPRQSSASAVVRDHMFWITEGSSPSDVDFSANGLVAAVEDGVVIRTGVAEGHARLTIHILEGPPDEVDLTGYDEVVEISWTAPEGGAVVRGDEPMHGYRHHMGGRRWESPPWPGDYRIRVHVYGRDDGEDSSYRLTIWQAPAAPEIVYKKTDRLGHRLRGEPEPPLVIPPDADHRWIEKSTISQAATITVIQGLTPEEVIKTFGGDPAAPVSIREIAERPAWERLSNPRYGYVPLLTVLAVDDYVLAVEDNGFEGSDRETLTALSRKGTAASVYWNVNANFRLTFAENGNLVYSGSPRIDPGAPHIEDLDFEDYRHEHAKGMTAVARFTGRGFTEEDLAAIYAADQAYVLEDDPLPSDMPNPLTLE</sequence>
<accession>A0A1W1ZQ97</accession>
<evidence type="ECO:0000313" key="1">
    <source>
        <dbReference type="EMBL" id="SMC50278.1"/>
    </source>
</evidence>
<evidence type="ECO:0000313" key="2">
    <source>
        <dbReference type="Proteomes" id="UP000192674"/>
    </source>
</evidence>
<dbReference type="InterPro" id="IPR045592">
    <property type="entry name" value="DUF6461"/>
</dbReference>
<dbReference type="Proteomes" id="UP000192674">
    <property type="component" value="Unassembled WGS sequence"/>
</dbReference>
<name>A0A1W1ZQ97_KIBAR</name>
<dbReference type="AlphaFoldDB" id="A0A1W1ZQ97"/>